<evidence type="ECO:0000256" key="1">
    <source>
        <dbReference type="ARBA" id="ARBA00001946"/>
    </source>
</evidence>
<dbReference type="PROSITE" id="PS00893">
    <property type="entry name" value="NUDIX_BOX"/>
    <property type="match status" value="1"/>
</dbReference>
<evidence type="ECO:0000256" key="2">
    <source>
        <dbReference type="ARBA" id="ARBA00022801"/>
    </source>
</evidence>
<dbReference type="PRINTS" id="PR00502">
    <property type="entry name" value="NUDIXFAMILY"/>
</dbReference>
<dbReference type="InterPro" id="IPR020084">
    <property type="entry name" value="NUDIX_hydrolase_CS"/>
</dbReference>
<dbReference type="PANTHER" id="PTHR43046:SF14">
    <property type="entry name" value="MUTT_NUDIX FAMILY PROTEIN"/>
    <property type="match status" value="1"/>
</dbReference>
<dbReference type="Proteomes" id="UP000198748">
    <property type="component" value="Unassembled WGS sequence"/>
</dbReference>
<feature type="domain" description="Nudix hydrolase" evidence="4">
    <location>
        <begin position="1"/>
        <end position="130"/>
    </location>
</feature>
<dbReference type="InterPro" id="IPR015797">
    <property type="entry name" value="NUDIX_hydrolase-like_dom_sf"/>
</dbReference>
<evidence type="ECO:0000259" key="4">
    <source>
        <dbReference type="PROSITE" id="PS51462"/>
    </source>
</evidence>
<dbReference type="SUPFAM" id="SSF55811">
    <property type="entry name" value="Nudix"/>
    <property type="match status" value="1"/>
</dbReference>
<dbReference type="PROSITE" id="PS51462">
    <property type="entry name" value="NUDIX"/>
    <property type="match status" value="1"/>
</dbReference>
<dbReference type="STRING" id="659014.SAMN04487996_114159"/>
<protein>
    <submittedName>
        <fullName evidence="5">ADP-ribose pyrophosphatase YjhB, NUDIX family</fullName>
    </submittedName>
</protein>
<dbReference type="Pfam" id="PF00293">
    <property type="entry name" value="NUDIX"/>
    <property type="match status" value="1"/>
</dbReference>
<gene>
    <name evidence="5" type="ORF">SAMN04487996_114159</name>
</gene>
<reference evidence="6" key="1">
    <citation type="submission" date="2016-10" db="EMBL/GenBank/DDBJ databases">
        <authorList>
            <person name="Varghese N."/>
            <person name="Submissions S."/>
        </authorList>
    </citation>
    <scope>NUCLEOTIDE SEQUENCE [LARGE SCALE GENOMIC DNA]</scope>
    <source>
        <strain evidence="6">DSM 25329</strain>
    </source>
</reference>
<keyword evidence="6" id="KW-1185">Reference proteome</keyword>
<dbReference type="AlphaFoldDB" id="A0A1G7QUQ7"/>
<comment type="cofactor">
    <cofactor evidence="1">
        <name>Mg(2+)</name>
        <dbReference type="ChEBI" id="CHEBI:18420"/>
    </cofactor>
</comment>
<sequence length="147" mass="16010">MNVRPSAIILDNDKILTLRYCYGEKEVFALPGGNPDPGESLSDALARELMEELGVEISVGKMVSCGEVIWQEVQKETLHMVFNANITNGTPALDPAHTTALEIVWLPVSSLASRHLYPNVGPQIAAFCNEALHSGHIGVIDQPYVRS</sequence>
<evidence type="ECO:0000313" key="5">
    <source>
        <dbReference type="EMBL" id="SDG02256.1"/>
    </source>
</evidence>
<dbReference type="InterPro" id="IPR020476">
    <property type="entry name" value="Nudix_hydrolase"/>
</dbReference>
<dbReference type="InterPro" id="IPR000086">
    <property type="entry name" value="NUDIX_hydrolase_dom"/>
</dbReference>
<dbReference type="EMBL" id="FNAN01000014">
    <property type="protein sequence ID" value="SDG02256.1"/>
    <property type="molecule type" value="Genomic_DNA"/>
</dbReference>
<dbReference type="Gene3D" id="3.90.79.10">
    <property type="entry name" value="Nucleoside Triphosphate Pyrophosphohydrolase"/>
    <property type="match status" value="1"/>
</dbReference>
<dbReference type="PANTHER" id="PTHR43046">
    <property type="entry name" value="GDP-MANNOSE MANNOSYL HYDROLASE"/>
    <property type="match status" value="1"/>
</dbReference>
<name>A0A1G7QUQ7_9BACT</name>
<organism evidence="5 6">
    <name type="scientific">Dyadobacter soli</name>
    <dbReference type="NCBI Taxonomy" id="659014"/>
    <lineage>
        <taxon>Bacteria</taxon>
        <taxon>Pseudomonadati</taxon>
        <taxon>Bacteroidota</taxon>
        <taxon>Cytophagia</taxon>
        <taxon>Cytophagales</taxon>
        <taxon>Spirosomataceae</taxon>
        <taxon>Dyadobacter</taxon>
    </lineage>
</organism>
<accession>A0A1G7QUQ7</accession>
<evidence type="ECO:0000256" key="3">
    <source>
        <dbReference type="RuleBase" id="RU003476"/>
    </source>
</evidence>
<evidence type="ECO:0000313" key="6">
    <source>
        <dbReference type="Proteomes" id="UP000198748"/>
    </source>
</evidence>
<dbReference type="RefSeq" id="WP_090155010.1">
    <property type="nucleotide sequence ID" value="NZ_FNAN01000014.1"/>
</dbReference>
<dbReference type="OrthoDB" id="65827at2"/>
<comment type="similarity">
    <text evidence="3">Belongs to the Nudix hydrolase family.</text>
</comment>
<proteinExistence type="inferred from homology"/>
<dbReference type="GO" id="GO:0016787">
    <property type="term" value="F:hydrolase activity"/>
    <property type="evidence" value="ECO:0007669"/>
    <property type="project" value="UniProtKB-KW"/>
</dbReference>
<keyword evidence="2 3" id="KW-0378">Hydrolase</keyword>